<dbReference type="RefSeq" id="WP_042047986.1">
    <property type="nucleotide sequence ID" value="NZ_CDBY01000066.1"/>
</dbReference>
<evidence type="ECO:0000313" key="3">
    <source>
        <dbReference type="Proteomes" id="UP000594034"/>
    </source>
</evidence>
<keyword evidence="1" id="KW-0472">Membrane</keyword>
<feature type="transmembrane region" description="Helical" evidence="1">
    <location>
        <begin position="35"/>
        <end position="54"/>
    </location>
</feature>
<dbReference type="InterPro" id="IPR009525">
    <property type="entry name" value="DUF1145"/>
</dbReference>
<name>A0A5J6X201_9GAMM</name>
<dbReference type="AlphaFoldDB" id="A0A5J6X201"/>
<dbReference type="Pfam" id="PF06611">
    <property type="entry name" value="DUF1145"/>
    <property type="match status" value="1"/>
</dbReference>
<keyword evidence="1" id="KW-1133">Transmembrane helix</keyword>
<organism evidence="2 3">
    <name type="scientific">Aeromonas simiae</name>
    <dbReference type="NCBI Taxonomy" id="218936"/>
    <lineage>
        <taxon>Bacteria</taxon>
        <taxon>Pseudomonadati</taxon>
        <taxon>Pseudomonadota</taxon>
        <taxon>Gammaproteobacteria</taxon>
        <taxon>Aeromonadales</taxon>
        <taxon>Aeromonadaceae</taxon>
        <taxon>Aeromonas</taxon>
    </lineage>
</organism>
<dbReference type="PANTHER" id="PTHR38775:SF1">
    <property type="entry name" value="INNER MEMBRANE PROTEIN"/>
    <property type="match status" value="1"/>
</dbReference>
<sequence>MKRLFNLLAKVIILLFWLGVLAALAKLLPGKLNGFLPPCGLIVLLMHWAQASMIRKACERYFAVTRAEYWQIILFGVFATQGIRERLNAIITPKE</sequence>
<dbReference type="OrthoDB" id="5591217at2"/>
<dbReference type="EMBL" id="CP040449">
    <property type="protein sequence ID" value="QFI56218.1"/>
    <property type="molecule type" value="Genomic_DNA"/>
</dbReference>
<gene>
    <name evidence="2" type="ORF">FE240_16970</name>
</gene>
<dbReference type="Proteomes" id="UP000594034">
    <property type="component" value="Chromosome"/>
</dbReference>
<protein>
    <submittedName>
        <fullName evidence="2">DUF1145 domain-containing protein</fullName>
    </submittedName>
</protein>
<evidence type="ECO:0000256" key="1">
    <source>
        <dbReference type="SAM" id="Phobius"/>
    </source>
</evidence>
<keyword evidence="3" id="KW-1185">Reference proteome</keyword>
<accession>A0A5J6X201</accession>
<keyword evidence="1" id="KW-0812">Transmembrane</keyword>
<dbReference type="KEGG" id="asim:FE240_16970"/>
<reference evidence="2 3" key="1">
    <citation type="submission" date="2019-05" db="EMBL/GenBank/DDBJ databases">
        <title>OXA-830, a novel chromosomally encoded expanded-spectrum class D beta-lactamase in Aeromonas simiae.</title>
        <authorList>
            <person name="Zhou W."/>
            <person name="Chen Q."/>
        </authorList>
    </citation>
    <scope>NUCLEOTIDE SEQUENCE [LARGE SCALE GENOMIC DNA]</scope>
    <source>
        <strain evidence="2 3">A6</strain>
    </source>
</reference>
<dbReference type="PANTHER" id="PTHR38775">
    <property type="entry name" value="INNER MEMBRANE PROTEIN-RELATED"/>
    <property type="match status" value="1"/>
</dbReference>
<proteinExistence type="predicted"/>
<evidence type="ECO:0000313" key="2">
    <source>
        <dbReference type="EMBL" id="QFI56218.1"/>
    </source>
</evidence>